<comment type="subcellular location">
    <subcellularLocation>
        <location evidence="1 7">Cell membrane</location>
        <topology evidence="1 7">Multi-pass membrane protein</topology>
    </subcellularLocation>
</comment>
<proteinExistence type="inferred from homology"/>
<evidence type="ECO:0000256" key="2">
    <source>
        <dbReference type="ARBA" id="ARBA00022448"/>
    </source>
</evidence>
<dbReference type="AlphaFoldDB" id="A0A2Z2KLD3"/>
<organism evidence="9 10">
    <name type="scientific">Paenibacillus donghaensis</name>
    <dbReference type="NCBI Taxonomy" id="414771"/>
    <lineage>
        <taxon>Bacteria</taxon>
        <taxon>Bacillati</taxon>
        <taxon>Bacillota</taxon>
        <taxon>Bacilli</taxon>
        <taxon>Bacillales</taxon>
        <taxon>Paenibacillaceae</taxon>
        <taxon>Paenibacillus</taxon>
    </lineage>
</organism>
<dbReference type="InterPro" id="IPR051393">
    <property type="entry name" value="ABC_transporter_permease"/>
</dbReference>
<dbReference type="OrthoDB" id="9787541at2"/>
<protein>
    <submittedName>
        <fullName evidence="9">Sugar ABC transporter permease</fullName>
    </submittedName>
</protein>
<accession>A0A2Z2KLD3</accession>
<dbReference type="InterPro" id="IPR035906">
    <property type="entry name" value="MetI-like_sf"/>
</dbReference>
<dbReference type="EMBL" id="CP021780">
    <property type="protein sequence ID" value="ASA20771.1"/>
    <property type="molecule type" value="Genomic_DNA"/>
</dbReference>
<name>A0A2Z2KLD3_9BACL</name>
<keyword evidence="4 7" id="KW-0812">Transmembrane</keyword>
<evidence type="ECO:0000256" key="7">
    <source>
        <dbReference type="RuleBase" id="RU363032"/>
    </source>
</evidence>
<keyword evidence="6 7" id="KW-0472">Membrane</keyword>
<dbReference type="GO" id="GO:0055085">
    <property type="term" value="P:transmembrane transport"/>
    <property type="evidence" value="ECO:0007669"/>
    <property type="project" value="InterPro"/>
</dbReference>
<dbReference type="Proteomes" id="UP000249890">
    <property type="component" value="Chromosome"/>
</dbReference>
<keyword evidence="3" id="KW-1003">Cell membrane</keyword>
<feature type="transmembrane region" description="Helical" evidence="7">
    <location>
        <begin position="110"/>
        <end position="129"/>
    </location>
</feature>
<keyword evidence="2 7" id="KW-0813">Transport</keyword>
<dbReference type="PANTHER" id="PTHR30193">
    <property type="entry name" value="ABC TRANSPORTER PERMEASE PROTEIN"/>
    <property type="match status" value="1"/>
</dbReference>
<feature type="transmembrane region" description="Helical" evidence="7">
    <location>
        <begin position="161"/>
        <end position="185"/>
    </location>
</feature>
<dbReference type="KEGG" id="pdh:B9T62_08225"/>
<dbReference type="GO" id="GO:0005886">
    <property type="term" value="C:plasma membrane"/>
    <property type="evidence" value="ECO:0007669"/>
    <property type="project" value="UniProtKB-SubCell"/>
</dbReference>
<evidence type="ECO:0000256" key="3">
    <source>
        <dbReference type="ARBA" id="ARBA00022475"/>
    </source>
</evidence>
<keyword evidence="10" id="KW-1185">Reference proteome</keyword>
<dbReference type="SUPFAM" id="SSF161098">
    <property type="entry name" value="MetI-like"/>
    <property type="match status" value="1"/>
</dbReference>
<dbReference type="CDD" id="cd06261">
    <property type="entry name" value="TM_PBP2"/>
    <property type="match status" value="1"/>
</dbReference>
<gene>
    <name evidence="9" type="ORF">B9T62_08225</name>
</gene>
<dbReference type="Gene3D" id="1.10.3720.10">
    <property type="entry name" value="MetI-like"/>
    <property type="match status" value="1"/>
</dbReference>
<keyword evidence="5 7" id="KW-1133">Transmembrane helix</keyword>
<feature type="transmembrane region" description="Helical" evidence="7">
    <location>
        <begin position="266"/>
        <end position="286"/>
    </location>
</feature>
<sequence length="299" mass="34051">MPHNRLNLKRRYGYLIYILPFMLVYLVFTLWPILYGFYMSLHKWGITGPISFVGLHNYQYLLKDEMFWSSLGHSSLFVFISTPLMVVLALGTALLCNLGTRWKTFFRTGFFLPTVLSVTVVSYLGTYIFNPSIGLVNTLLRYVHVLPQGSNIDWLGNTPTAWLAITLVTLWWTVGTNMLLFLAALQDIPDSLYEAAALDGATPLQRFIYVTLPQLRSIMGVIIMLQIIASYKIFPQIYYMTKGGPNNTTKPIIQYIYEQGFMNDRLGYSVSMSVPLFIILLALALIQLRLRGRSEGGIQ</sequence>
<feature type="domain" description="ABC transmembrane type-1" evidence="8">
    <location>
        <begin position="71"/>
        <end position="287"/>
    </location>
</feature>
<reference evidence="9 10" key="1">
    <citation type="submission" date="2017-06" db="EMBL/GenBank/DDBJ databases">
        <title>Complete genome sequence of Paenibacillus donghaensis KCTC 13049T isolated from East Sea sediment, South Korea.</title>
        <authorList>
            <person name="Jung B.K."/>
            <person name="Hong S.-J."/>
            <person name="Shin J.-H."/>
        </authorList>
    </citation>
    <scope>NUCLEOTIDE SEQUENCE [LARGE SCALE GENOMIC DNA]</scope>
    <source>
        <strain evidence="9 10">KCTC 13049</strain>
    </source>
</reference>
<evidence type="ECO:0000259" key="8">
    <source>
        <dbReference type="PROSITE" id="PS50928"/>
    </source>
</evidence>
<evidence type="ECO:0000256" key="6">
    <source>
        <dbReference type="ARBA" id="ARBA00023136"/>
    </source>
</evidence>
<dbReference type="Pfam" id="PF00528">
    <property type="entry name" value="BPD_transp_1"/>
    <property type="match status" value="1"/>
</dbReference>
<comment type="similarity">
    <text evidence="7">Belongs to the binding-protein-dependent transport system permease family.</text>
</comment>
<evidence type="ECO:0000256" key="1">
    <source>
        <dbReference type="ARBA" id="ARBA00004651"/>
    </source>
</evidence>
<dbReference type="InterPro" id="IPR000515">
    <property type="entry name" value="MetI-like"/>
</dbReference>
<dbReference type="PROSITE" id="PS50928">
    <property type="entry name" value="ABC_TM1"/>
    <property type="match status" value="1"/>
</dbReference>
<dbReference type="RefSeq" id="WP_087914789.1">
    <property type="nucleotide sequence ID" value="NZ_CP021780.1"/>
</dbReference>
<feature type="transmembrane region" description="Helical" evidence="7">
    <location>
        <begin position="12"/>
        <end position="34"/>
    </location>
</feature>
<evidence type="ECO:0000313" key="10">
    <source>
        <dbReference type="Proteomes" id="UP000249890"/>
    </source>
</evidence>
<feature type="transmembrane region" description="Helical" evidence="7">
    <location>
        <begin position="76"/>
        <end position="98"/>
    </location>
</feature>
<evidence type="ECO:0000256" key="4">
    <source>
        <dbReference type="ARBA" id="ARBA00022692"/>
    </source>
</evidence>
<evidence type="ECO:0000256" key="5">
    <source>
        <dbReference type="ARBA" id="ARBA00022989"/>
    </source>
</evidence>
<evidence type="ECO:0000313" key="9">
    <source>
        <dbReference type="EMBL" id="ASA20771.1"/>
    </source>
</evidence>
<dbReference type="PANTHER" id="PTHR30193:SF41">
    <property type="entry name" value="DIACETYLCHITOBIOSE UPTAKE SYSTEM PERMEASE PROTEIN NGCF"/>
    <property type="match status" value="1"/>
</dbReference>
<feature type="transmembrane region" description="Helical" evidence="7">
    <location>
        <begin position="215"/>
        <end position="234"/>
    </location>
</feature>